<dbReference type="InterPro" id="IPR036034">
    <property type="entry name" value="PDZ_sf"/>
</dbReference>
<name>A0AAF5DDV2_STRER</name>
<protein>
    <submittedName>
        <fullName evidence="4">PDZ domain-containing protein</fullName>
    </submittedName>
</protein>
<evidence type="ECO:0000259" key="2">
    <source>
        <dbReference type="SMART" id="SM00198"/>
    </source>
</evidence>
<evidence type="ECO:0000256" key="1">
    <source>
        <dbReference type="SAM" id="Phobius"/>
    </source>
</evidence>
<dbReference type="AlphaFoldDB" id="A0AAF5DDV2"/>
<keyword evidence="3" id="KW-1185">Reference proteome</keyword>
<accession>A0AAF5DDV2</accession>
<sequence length="578" mass="66663">LFEMYCFFQSLFSFAFIIIFLIIQIPYSITNPDNKKAQEKQSVEYKKTLVWASSKVNCKVIQHSYGSKRHYSCHGIQFSSYERAVEFAKKFCNLKRSDSKKSSLPIVKEIQTRDSIRRKSLPKKIKSQCEVQVTEKCYLGFDIRPYLGKRDFCNRVWHTVWFNFPYTKFSRNNFDDMRDRFLREINSYRRLHKANYLLYSLELANHAQKHADNLAKGYPLVRDYYVDYGETVGAAFYPAASIIVKKWYEERFLYKFGSRNAVYGTQMFTQMVWRASQRIGIGIAQKGDYIFLVCKYSPKGNKRGEYRTNVLSSSSENQKTFMERIRILLSLKLSLLFVKKIITMATNPDVTRQGFKRIEIPVEKAKNNETLGVIIRQKNDYCMVTKCETGSWSGKYLKVQDTIIKIDGITINNKEECVKQMTEFLKNKANGIILVERPETIDAKIWAASVINEESALSATAKMASMYSKNTSTTSSTPQTPSTVVVAPKKSVLPNSTYGCKNFSFGQDVKDIVTAELERIKNGGLCTPTFSIMKQDSFERKNRKIIVNDIVGEIPIVPDLSKPSMRFVGKIYNVTYKT</sequence>
<reference evidence="4" key="1">
    <citation type="submission" date="2024-02" db="UniProtKB">
        <authorList>
            <consortium name="WormBaseParasite"/>
        </authorList>
    </citation>
    <scope>IDENTIFICATION</scope>
</reference>
<dbReference type="SMART" id="SM00198">
    <property type="entry name" value="SCP"/>
    <property type="match status" value="1"/>
</dbReference>
<keyword evidence="1" id="KW-1133">Transmembrane helix</keyword>
<dbReference type="SUPFAM" id="SSF55797">
    <property type="entry name" value="PR-1-like"/>
    <property type="match status" value="1"/>
</dbReference>
<evidence type="ECO:0000313" key="3">
    <source>
        <dbReference type="Proteomes" id="UP000035681"/>
    </source>
</evidence>
<feature type="domain" description="SCP" evidence="2">
    <location>
        <begin position="176"/>
        <end position="304"/>
    </location>
</feature>
<dbReference type="InterPro" id="IPR001283">
    <property type="entry name" value="CRISP-related"/>
</dbReference>
<dbReference type="SUPFAM" id="SSF50156">
    <property type="entry name" value="PDZ domain-like"/>
    <property type="match status" value="1"/>
</dbReference>
<dbReference type="WBParaSite" id="TCONS_00011065.p1">
    <property type="protein sequence ID" value="TCONS_00011065.p1"/>
    <property type="gene ID" value="XLOC_005067"/>
</dbReference>
<dbReference type="InterPro" id="IPR014044">
    <property type="entry name" value="CAP_dom"/>
</dbReference>
<dbReference type="Proteomes" id="UP000035681">
    <property type="component" value="Unplaced"/>
</dbReference>
<dbReference type="PRINTS" id="PR00837">
    <property type="entry name" value="V5TPXLIKE"/>
</dbReference>
<keyword evidence="1" id="KW-0812">Transmembrane</keyword>
<dbReference type="Gene3D" id="3.40.33.10">
    <property type="entry name" value="CAP"/>
    <property type="match status" value="1"/>
</dbReference>
<proteinExistence type="predicted"/>
<feature type="transmembrane region" description="Helical" evidence="1">
    <location>
        <begin position="7"/>
        <end position="27"/>
    </location>
</feature>
<dbReference type="PANTHER" id="PTHR10334">
    <property type="entry name" value="CYSTEINE-RICH SECRETORY PROTEIN-RELATED"/>
    <property type="match status" value="1"/>
</dbReference>
<organism evidence="3 4">
    <name type="scientific">Strongyloides stercoralis</name>
    <name type="common">Threadworm</name>
    <dbReference type="NCBI Taxonomy" id="6248"/>
    <lineage>
        <taxon>Eukaryota</taxon>
        <taxon>Metazoa</taxon>
        <taxon>Ecdysozoa</taxon>
        <taxon>Nematoda</taxon>
        <taxon>Chromadorea</taxon>
        <taxon>Rhabditida</taxon>
        <taxon>Tylenchina</taxon>
        <taxon>Panagrolaimomorpha</taxon>
        <taxon>Strongyloidoidea</taxon>
        <taxon>Strongyloididae</taxon>
        <taxon>Strongyloides</taxon>
    </lineage>
</organism>
<dbReference type="InterPro" id="IPR035940">
    <property type="entry name" value="CAP_sf"/>
</dbReference>
<evidence type="ECO:0000313" key="4">
    <source>
        <dbReference type="WBParaSite" id="TCONS_00011065.p1"/>
    </source>
</evidence>
<keyword evidence="1" id="KW-0472">Membrane</keyword>
<dbReference type="Pfam" id="PF00188">
    <property type="entry name" value="CAP"/>
    <property type="match status" value="1"/>
</dbReference>